<dbReference type="EMBL" id="DTBZ01000059">
    <property type="protein sequence ID" value="HGQ17844.1"/>
    <property type="molecule type" value="Genomic_DNA"/>
</dbReference>
<feature type="transmembrane region" description="Helical" evidence="1">
    <location>
        <begin position="36"/>
        <end position="58"/>
    </location>
</feature>
<accession>A0A7J3JQ53</accession>
<name>A0A7J3JQ53_9CREN</name>
<sequence length="237" mass="26735">MGRYARALSAVVTVILRSLFLYGFSKLRRGSISLSIVHVVLAIISGLGSVELLVLYTIPIATLYTALRMYILLIYTLAVSSIPGLWMALTQLLLDVAKGVVDPYRYLAIYARATLISLNIMFTLHTLNPTEISKLFDRAKRFSGVYAQLFMRIASFLVKEGIEIVHTHSLKRESLWKTLAILILRGDEIAKGFSEGLIPKYRRYRSTAIYDIKTVLLQLTIIIYDAILILITTTFIQ</sequence>
<feature type="transmembrane region" description="Helical" evidence="1">
    <location>
        <begin position="215"/>
        <end position="236"/>
    </location>
</feature>
<dbReference type="AlphaFoldDB" id="A0A7J3JQ53"/>
<keyword evidence="1" id="KW-0812">Transmembrane</keyword>
<evidence type="ECO:0000313" key="2">
    <source>
        <dbReference type="EMBL" id="HGN36279.1"/>
    </source>
</evidence>
<proteinExistence type="predicted"/>
<evidence type="ECO:0008006" key="4">
    <source>
        <dbReference type="Google" id="ProtNLM"/>
    </source>
</evidence>
<feature type="transmembrane region" description="Helical" evidence="1">
    <location>
        <begin position="7"/>
        <end position="24"/>
    </location>
</feature>
<dbReference type="EMBL" id="DTAI01000059">
    <property type="protein sequence ID" value="HGN36279.1"/>
    <property type="molecule type" value="Genomic_DNA"/>
</dbReference>
<keyword evidence="1" id="KW-0472">Membrane</keyword>
<gene>
    <name evidence="2" type="ORF">ENT87_01825</name>
    <name evidence="3" type="ORF">ENU30_02520</name>
</gene>
<organism evidence="3">
    <name type="scientific">Ignisphaera aggregans</name>
    <dbReference type="NCBI Taxonomy" id="334771"/>
    <lineage>
        <taxon>Archaea</taxon>
        <taxon>Thermoproteota</taxon>
        <taxon>Thermoprotei</taxon>
        <taxon>Desulfurococcales</taxon>
        <taxon>Desulfurococcaceae</taxon>
        <taxon>Ignisphaera</taxon>
    </lineage>
</organism>
<keyword evidence="1" id="KW-1133">Transmembrane helix</keyword>
<evidence type="ECO:0000313" key="3">
    <source>
        <dbReference type="EMBL" id="HGQ17844.1"/>
    </source>
</evidence>
<reference evidence="3" key="1">
    <citation type="journal article" date="2020" name="mSystems">
        <title>Genome- and Community-Level Interaction Insights into Carbon Utilization and Element Cycling Functions of Hydrothermarchaeota in Hydrothermal Sediment.</title>
        <authorList>
            <person name="Zhou Z."/>
            <person name="Liu Y."/>
            <person name="Xu W."/>
            <person name="Pan J."/>
            <person name="Luo Z.H."/>
            <person name="Li M."/>
        </authorList>
    </citation>
    <scope>NUCLEOTIDE SEQUENCE [LARGE SCALE GENOMIC DNA]</scope>
    <source>
        <strain evidence="2">SpSt-618</strain>
        <strain evidence="3">SpSt-657</strain>
    </source>
</reference>
<feature type="transmembrane region" description="Helical" evidence="1">
    <location>
        <begin position="109"/>
        <end position="128"/>
    </location>
</feature>
<protein>
    <recommendedName>
        <fullName evidence="4">Energy-coupling factor transporter transmembrane protein EcfT</fullName>
    </recommendedName>
</protein>
<comment type="caution">
    <text evidence="3">The sequence shown here is derived from an EMBL/GenBank/DDBJ whole genome shotgun (WGS) entry which is preliminary data.</text>
</comment>
<evidence type="ECO:0000256" key="1">
    <source>
        <dbReference type="SAM" id="Phobius"/>
    </source>
</evidence>
<feature type="transmembrane region" description="Helical" evidence="1">
    <location>
        <begin position="70"/>
        <end position="89"/>
    </location>
</feature>